<keyword evidence="4" id="KW-1185">Reference proteome</keyword>
<name>A0A9X2RHH7_9PROT</name>
<evidence type="ECO:0000256" key="1">
    <source>
        <dbReference type="SAM" id="SignalP"/>
    </source>
</evidence>
<feature type="signal peptide" evidence="1">
    <location>
        <begin position="1"/>
        <end position="23"/>
    </location>
</feature>
<dbReference type="Pfam" id="PF01617">
    <property type="entry name" value="Surface_Ag_2"/>
    <property type="match status" value="1"/>
</dbReference>
<dbReference type="Proteomes" id="UP001142610">
    <property type="component" value="Unassembled WGS sequence"/>
</dbReference>
<protein>
    <submittedName>
        <fullName evidence="3">P44/Msp2 family outer membrane protein</fullName>
    </submittedName>
</protein>
<keyword evidence="1" id="KW-0732">Signal</keyword>
<evidence type="ECO:0000259" key="2">
    <source>
        <dbReference type="Pfam" id="PF01617"/>
    </source>
</evidence>
<comment type="caution">
    <text evidence="3">The sequence shown here is derived from an EMBL/GenBank/DDBJ whole genome shotgun (WGS) entry which is preliminary data.</text>
</comment>
<evidence type="ECO:0000313" key="3">
    <source>
        <dbReference type="EMBL" id="MCQ8183901.1"/>
    </source>
</evidence>
<sequence>MPKYVMLATVAGAALVAGSTAQAQDYYIQGNVGAVFMGDSSNSGDVNENFVLGLDQGTLTSDAAYRFESDFEIGGFFSLAIGKTTSYGPFRSELEFSYSRNDVQDHDDLQALGADLSGLDVGALLGAEDEVGVTIGRVLEDAQGEVTTIAAMVNSYYDITVPNERVHPYVGVGIGVMRINVEYDPSGLDFVDDDEVNFAYQAMLGVDYDLTDTRVLHAGFRYRGAQTAEVSTGGTLGLDSDLDVDVDQFIAEIGYRVSF</sequence>
<accession>A0A9X2RHH7</accession>
<gene>
    <name evidence="3" type="ORF">NOG11_00725</name>
</gene>
<organism evidence="3 4">
    <name type="scientific">Parvularcula maris</name>
    <dbReference type="NCBI Taxonomy" id="2965077"/>
    <lineage>
        <taxon>Bacteria</taxon>
        <taxon>Pseudomonadati</taxon>
        <taxon>Pseudomonadota</taxon>
        <taxon>Alphaproteobacteria</taxon>
        <taxon>Parvularculales</taxon>
        <taxon>Parvularculaceae</taxon>
        <taxon>Parvularcula</taxon>
    </lineage>
</organism>
<reference evidence="3" key="1">
    <citation type="submission" date="2022-07" db="EMBL/GenBank/DDBJ databases">
        <title>Parvularcula maris sp. nov., an algicidal bacterium isolated from seawater.</title>
        <authorList>
            <person name="Li F."/>
        </authorList>
    </citation>
    <scope>NUCLEOTIDE SEQUENCE</scope>
    <source>
        <strain evidence="3">BGMRC 0090</strain>
    </source>
</reference>
<feature type="domain" description="Msp4/OMP-like" evidence="2">
    <location>
        <begin position="86"/>
        <end position="228"/>
    </location>
</feature>
<dbReference type="AlphaFoldDB" id="A0A9X2RHH7"/>
<dbReference type="RefSeq" id="WP_256617705.1">
    <property type="nucleotide sequence ID" value="NZ_JANIBC010000001.1"/>
</dbReference>
<feature type="chain" id="PRO_5040937983" evidence="1">
    <location>
        <begin position="24"/>
        <end position="259"/>
    </location>
</feature>
<dbReference type="InterPro" id="IPR002566">
    <property type="entry name" value="Msp4_OMP-like"/>
</dbReference>
<evidence type="ECO:0000313" key="4">
    <source>
        <dbReference type="Proteomes" id="UP001142610"/>
    </source>
</evidence>
<dbReference type="Gene3D" id="2.40.160.20">
    <property type="match status" value="1"/>
</dbReference>
<proteinExistence type="predicted"/>
<dbReference type="InterPro" id="IPR011250">
    <property type="entry name" value="OMP/PagP_B-barrel"/>
</dbReference>
<dbReference type="EMBL" id="JANIBC010000001">
    <property type="protein sequence ID" value="MCQ8183901.1"/>
    <property type="molecule type" value="Genomic_DNA"/>
</dbReference>
<dbReference type="SUPFAM" id="SSF56925">
    <property type="entry name" value="OMPA-like"/>
    <property type="match status" value="1"/>
</dbReference>